<reference evidence="4 5" key="1">
    <citation type="submission" date="2013-03" db="EMBL/GenBank/DDBJ databases">
        <title>Salinisphaera hydrothermalis C41B8 Genome Sequencing.</title>
        <authorList>
            <person name="Li C."/>
            <person name="Lai Q."/>
            <person name="Shao Z."/>
        </authorList>
    </citation>
    <scope>NUCLEOTIDE SEQUENCE [LARGE SCALE GENOMIC DNA]</scope>
    <source>
        <strain evidence="4 5">C41B8</strain>
    </source>
</reference>
<dbReference type="PROSITE" id="PS51186">
    <property type="entry name" value="GNAT"/>
    <property type="match status" value="1"/>
</dbReference>
<protein>
    <submittedName>
        <fullName evidence="4">N-acetyltransferase GCN5</fullName>
    </submittedName>
</protein>
<dbReference type="Pfam" id="PF00583">
    <property type="entry name" value="Acetyltransf_1"/>
    <property type="match status" value="1"/>
</dbReference>
<dbReference type="InterPro" id="IPR016181">
    <property type="entry name" value="Acyl_CoA_acyltransferase"/>
</dbReference>
<dbReference type="EMBL" id="APNK01000016">
    <property type="protein sequence ID" value="KEZ77146.1"/>
    <property type="molecule type" value="Genomic_DNA"/>
</dbReference>
<dbReference type="InterPro" id="IPR050832">
    <property type="entry name" value="Bact_Acetyltransf"/>
</dbReference>
<proteinExistence type="predicted"/>
<gene>
    <name evidence="4" type="ORF">C41B8_11173</name>
</gene>
<feature type="domain" description="N-acetyltransferase" evidence="3">
    <location>
        <begin position="10"/>
        <end position="161"/>
    </location>
</feature>
<dbReference type="eggNOG" id="COG0454">
    <property type="taxonomic scope" value="Bacteria"/>
</dbReference>
<comment type="caution">
    <text evidence="4">The sequence shown here is derived from an EMBL/GenBank/DDBJ whole genome shotgun (WGS) entry which is preliminary data.</text>
</comment>
<keyword evidence="5" id="KW-1185">Reference proteome</keyword>
<organism evidence="4 5">
    <name type="scientific">Salinisphaera hydrothermalis (strain C41B8)</name>
    <dbReference type="NCBI Taxonomy" id="1304275"/>
    <lineage>
        <taxon>Bacteria</taxon>
        <taxon>Pseudomonadati</taxon>
        <taxon>Pseudomonadota</taxon>
        <taxon>Gammaproteobacteria</taxon>
        <taxon>Salinisphaerales</taxon>
        <taxon>Salinisphaeraceae</taxon>
        <taxon>Salinisphaera</taxon>
    </lineage>
</organism>
<evidence type="ECO:0000256" key="1">
    <source>
        <dbReference type="ARBA" id="ARBA00022679"/>
    </source>
</evidence>
<dbReference type="PANTHER" id="PTHR43877:SF5">
    <property type="entry name" value="BLL8307 PROTEIN"/>
    <property type="match status" value="1"/>
</dbReference>
<dbReference type="SUPFAM" id="SSF55729">
    <property type="entry name" value="Acyl-CoA N-acyltransferases (Nat)"/>
    <property type="match status" value="1"/>
</dbReference>
<name>A0A084IKB2_SALHC</name>
<dbReference type="OrthoDB" id="9803233at2"/>
<accession>A0A084IKB2</accession>
<dbReference type="PANTHER" id="PTHR43877">
    <property type="entry name" value="AMINOALKYLPHOSPHONATE N-ACETYLTRANSFERASE-RELATED-RELATED"/>
    <property type="match status" value="1"/>
</dbReference>
<keyword evidence="1 4" id="KW-0808">Transferase</keyword>
<dbReference type="GO" id="GO:0016747">
    <property type="term" value="F:acyltransferase activity, transferring groups other than amino-acyl groups"/>
    <property type="evidence" value="ECO:0007669"/>
    <property type="project" value="InterPro"/>
</dbReference>
<evidence type="ECO:0000259" key="3">
    <source>
        <dbReference type="PROSITE" id="PS51186"/>
    </source>
</evidence>
<dbReference type="AlphaFoldDB" id="A0A084IKB2"/>
<keyword evidence="2" id="KW-0012">Acyltransferase</keyword>
<evidence type="ECO:0000313" key="5">
    <source>
        <dbReference type="Proteomes" id="UP000028302"/>
    </source>
</evidence>
<dbReference type="Gene3D" id="3.40.630.30">
    <property type="match status" value="1"/>
</dbReference>
<evidence type="ECO:0000313" key="4">
    <source>
        <dbReference type="EMBL" id="KEZ77146.1"/>
    </source>
</evidence>
<dbReference type="STRING" id="1304275.C41B8_11173"/>
<dbReference type="PATRIC" id="fig|1304275.5.peg.2279"/>
<evidence type="ECO:0000256" key="2">
    <source>
        <dbReference type="ARBA" id="ARBA00023315"/>
    </source>
</evidence>
<dbReference type="InterPro" id="IPR000182">
    <property type="entry name" value="GNAT_dom"/>
</dbReference>
<dbReference type="Proteomes" id="UP000028302">
    <property type="component" value="Unassembled WGS sequence"/>
</dbReference>
<sequence>MSRASAVGELVIEAADLDAPDIRALVAEHWQAMADASPGESMHGLDIAALRDPAIRVRSARINGELAGIAALADLGAGHAELKSMRTACGYGRRGVAGRLLDRLLAEARAAGFARVSLETGTESYYDAARAFYRRHGFIECAPFADYQPDPASIFMTRALHDDGAPNECNQQPSAAE</sequence>
<dbReference type="CDD" id="cd04301">
    <property type="entry name" value="NAT_SF"/>
    <property type="match status" value="1"/>
</dbReference>
<dbReference type="RefSeq" id="WP_051883421.1">
    <property type="nucleotide sequence ID" value="NZ_APNK01000016.1"/>
</dbReference>